<comment type="caution">
    <text evidence="1">The sequence shown here is derived from an EMBL/GenBank/DDBJ whole genome shotgun (WGS) entry which is preliminary data.</text>
</comment>
<dbReference type="OrthoDB" id="6261743at2759"/>
<dbReference type="EMBL" id="JTDF01017882">
    <property type="protein sequence ID" value="KAF8562698.1"/>
    <property type="molecule type" value="Genomic_DNA"/>
</dbReference>
<gene>
    <name evidence="1" type="ORF">P879_11231</name>
</gene>
<evidence type="ECO:0000313" key="2">
    <source>
        <dbReference type="Proteomes" id="UP000699462"/>
    </source>
</evidence>
<sequence length="104" mass="11742">MMSDDASYEKLSISSSDSWDLLDAERNLLNRDVWNNDLCALCGLNRGNTSFRHITCDQCIVCASCNDKLNAFGDIPPCTHLTDYEHLDESLFVFEDPVSQVSKF</sequence>
<dbReference type="Proteomes" id="UP000699462">
    <property type="component" value="Unassembled WGS sequence"/>
</dbReference>
<accession>A0A8T0D7I5</accession>
<reference evidence="1 2" key="1">
    <citation type="submission" date="2019-07" db="EMBL/GenBank/DDBJ databases">
        <title>Annotation for the trematode Paragonimus westermani.</title>
        <authorList>
            <person name="Choi Y.-J."/>
        </authorList>
    </citation>
    <scope>NUCLEOTIDE SEQUENCE [LARGE SCALE GENOMIC DNA]</scope>
    <source>
        <strain evidence="1">180907_Pwestermani</strain>
    </source>
</reference>
<evidence type="ECO:0000313" key="1">
    <source>
        <dbReference type="EMBL" id="KAF8562698.1"/>
    </source>
</evidence>
<name>A0A8T0D7I5_9TREM</name>
<protein>
    <submittedName>
        <fullName evidence="1">Uncharacterized protein</fullName>
    </submittedName>
</protein>
<dbReference type="AlphaFoldDB" id="A0A8T0D7I5"/>
<keyword evidence="2" id="KW-1185">Reference proteome</keyword>
<organism evidence="1 2">
    <name type="scientific">Paragonimus westermani</name>
    <dbReference type="NCBI Taxonomy" id="34504"/>
    <lineage>
        <taxon>Eukaryota</taxon>
        <taxon>Metazoa</taxon>
        <taxon>Spiralia</taxon>
        <taxon>Lophotrochozoa</taxon>
        <taxon>Platyhelminthes</taxon>
        <taxon>Trematoda</taxon>
        <taxon>Digenea</taxon>
        <taxon>Plagiorchiida</taxon>
        <taxon>Troglotremata</taxon>
        <taxon>Troglotrematidae</taxon>
        <taxon>Paragonimus</taxon>
    </lineage>
</organism>
<proteinExistence type="predicted"/>